<evidence type="ECO:0000256" key="7">
    <source>
        <dbReference type="ARBA" id="ARBA00022842"/>
    </source>
</evidence>
<keyword evidence="6 9" id="KW-0479">Metal-binding</keyword>
<comment type="function">
    <text evidence="9">Catalyzes the condensation of para-aminobenzoate (pABA) with 6-hydroxymethyl-7,8-dihydropterin diphosphate (DHPt-PP) to form 7,8-dihydropteroate (H2Pte), the immediate precursor of folate derivatives.</text>
</comment>
<proteinExistence type="inferred from homology"/>
<name>A0A7W8GJC5_9DEIO</name>
<sequence length="309" mass="31895">MPPERGRAVPWPQRRHSLLFGFAVPGGERTPQGWRVSWSGCAVMGVLNVTPDSFSDGGQHASLEAAVVRARAMRDAGVLLIDVGGESTRPGSEPVPAEVELDRVLPVVRALAGEGGVLLSVDTMKPEVAREALAAGAHLINDVTGLGDPAMTWVCAAAGAPACVMHMQGEPRTMQRAPHYADVVAEVGAFLRGRGDAALAAGVPSVLLDPGLGFGKTVAHNLALLRALPEFTAGRQPLLVGASRKGLIDRVAGAPQAAGRDPGTLALHLHAARHGAALVRAHAAAEHVQALRVQAALDDPDFSPGAQAP</sequence>
<evidence type="ECO:0000256" key="3">
    <source>
        <dbReference type="ARBA" id="ARBA00004763"/>
    </source>
</evidence>
<evidence type="ECO:0000256" key="8">
    <source>
        <dbReference type="ARBA" id="ARBA00022909"/>
    </source>
</evidence>
<comment type="catalytic activity">
    <reaction evidence="1">
        <text>(7,8-dihydropterin-6-yl)methyl diphosphate + 4-aminobenzoate = 7,8-dihydropteroate + diphosphate</text>
        <dbReference type="Rhea" id="RHEA:19949"/>
        <dbReference type="ChEBI" id="CHEBI:17836"/>
        <dbReference type="ChEBI" id="CHEBI:17839"/>
        <dbReference type="ChEBI" id="CHEBI:33019"/>
        <dbReference type="ChEBI" id="CHEBI:72950"/>
        <dbReference type="EC" id="2.5.1.15"/>
    </reaction>
</comment>
<keyword evidence="5 9" id="KW-0808">Transferase</keyword>
<protein>
    <recommendedName>
        <fullName evidence="4 9">Dihydropteroate synthase</fullName>
        <shortName evidence="9">DHPS</shortName>
        <ecNumber evidence="4 9">2.5.1.15</ecNumber>
    </recommendedName>
    <alternativeName>
        <fullName evidence="9">Dihydropteroate pyrophosphorylase</fullName>
    </alternativeName>
</protein>
<dbReference type="InterPro" id="IPR000489">
    <property type="entry name" value="Pterin-binding_dom"/>
</dbReference>
<evidence type="ECO:0000256" key="4">
    <source>
        <dbReference type="ARBA" id="ARBA00012458"/>
    </source>
</evidence>
<dbReference type="InterPro" id="IPR045031">
    <property type="entry name" value="DHP_synth-like"/>
</dbReference>
<keyword evidence="8 9" id="KW-0289">Folate biosynthesis</keyword>
<dbReference type="PROSITE" id="PS00793">
    <property type="entry name" value="DHPS_2"/>
    <property type="match status" value="1"/>
</dbReference>
<dbReference type="PROSITE" id="PS00792">
    <property type="entry name" value="DHPS_1"/>
    <property type="match status" value="1"/>
</dbReference>
<comment type="similarity">
    <text evidence="9">Belongs to the DHPS family.</text>
</comment>
<dbReference type="CDD" id="cd00739">
    <property type="entry name" value="DHPS"/>
    <property type="match status" value="1"/>
</dbReference>
<dbReference type="PROSITE" id="PS50972">
    <property type="entry name" value="PTERIN_BINDING"/>
    <property type="match status" value="1"/>
</dbReference>
<dbReference type="Gene3D" id="3.20.20.20">
    <property type="entry name" value="Dihydropteroate synthase-like"/>
    <property type="match status" value="1"/>
</dbReference>
<dbReference type="NCBIfam" id="TIGR01496">
    <property type="entry name" value="DHPS"/>
    <property type="match status" value="1"/>
</dbReference>
<dbReference type="InterPro" id="IPR006390">
    <property type="entry name" value="DHP_synth_dom"/>
</dbReference>
<evidence type="ECO:0000256" key="6">
    <source>
        <dbReference type="ARBA" id="ARBA00022723"/>
    </source>
</evidence>
<dbReference type="GO" id="GO:0004156">
    <property type="term" value="F:dihydropteroate synthase activity"/>
    <property type="evidence" value="ECO:0007669"/>
    <property type="project" value="UniProtKB-EC"/>
</dbReference>
<gene>
    <name evidence="11" type="ORF">HNQ09_003777</name>
</gene>
<dbReference type="UniPathway" id="UPA00077">
    <property type="reaction ID" value="UER00156"/>
</dbReference>
<evidence type="ECO:0000313" key="12">
    <source>
        <dbReference type="Proteomes" id="UP000525389"/>
    </source>
</evidence>
<evidence type="ECO:0000259" key="10">
    <source>
        <dbReference type="PROSITE" id="PS50972"/>
    </source>
</evidence>
<dbReference type="GO" id="GO:0046872">
    <property type="term" value="F:metal ion binding"/>
    <property type="evidence" value="ECO:0007669"/>
    <property type="project" value="UniProtKB-KW"/>
</dbReference>
<keyword evidence="12" id="KW-1185">Reference proteome</keyword>
<dbReference type="AlphaFoldDB" id="A0A7W8GJC5"/>
<evidence type="ECO:0000256" key="5">
    <source>
        <dbReference type="ARBA" id="ARBA00022679"/>
    </source>
</evidence>
<dbReference type="GO" id="GO:0005829">
    <property type="term" value="C:cytosol"/>
    <property type="evidence" value="ECO:0007669"/>
    <property type="project" value="TreeGrafter"/>
</dbReference>
<dbReference type="EC" id="2.5.1.15" evidence="4 9"/>
<dbReference type="SUPFAM" id="SSF51717">
    <property type="entry name" value="Dihydropteroate synthetase-like"/>
    <property type="match status" value="1"/>
</dbReference>
<dbReference type="RefSeq" id="WP_184032038.1">
    <property type="nucleotide sequence ID" value="NZ_JACHFN010000026.1"/>
</dbReference>
<evidence type="ECO:0000256" key="2">
    <source>
        <dbReference type="ARBA" id="ARBA00001946"/>
    </source>
</evidence>
<comment type="cofactor">
    <cofactor evidence="2 9">
        <name>Mg(2+)</name>
        <dbReference type="ChEBI" id="CHEBI:18420"/>
    </cofactor>
</comment>
<dbReference type="GO" id="GO:0046654">
    <property type="term" value="P:tetrahydrofolate biosynthetic process"/>
    <property type="evidence" value="ECO:0007669"/>
    <property type="project" value="UniProtKB-UniPathway"/>
</dbReference>
<evidence type="ECO:0000256" key="9">
    <source>
        <dbReference type="RuleBase" id="RU361205"/>
    </source>
</evidence>
<comment type="pathway">
    <text evidence="3 9">Cofactor biosynthesis; tetrahydrofolate biosynthesis; 7,8-dihydrofolate from 2-amino-4-hydroxy-6-hydroxymethyl-7,8-dihydropteridine diphosphate and 4-aminobenzoate: step 1/2.</text>
</comment>
<dbReference type="EMBL" id="JACHFN010000026">
    <property type="protein sequence ID" value="MBB5236303.1"/>
    <property type="molecule type" value="Genomic_DNA"/>
</dbReference>
<keyword evidence="7 9" id="KW-0460">Magnesium</keyword>
<feature type="domain" description="Pterin-binding" evidence="10">
    <location>
        <begin position="41"/>
        <end position="292"/>
    </location>
</feature>
<evidence type="ECO:0000256" key="1">
    <source>
        <dbReference type="ARBA" id="ARBA00000012"/>
    </source>
</evidence>
<organism evidence="11 12">
    <name type="scientific">Deinococcus budaensis</name>
    <dbReference type="NCBI Taxonomy" id="1665626"/>
    <lineage>
        <taxon>Bacteria</taxon>
        <taxon>Thermotogati</taxon>
        <taxon>Deinococcota</taxon>
        <taxon>Deinococci</taxon>
        <taxon>Deinococcales</taxon>
        <taxon>Deinococcaceae</taxon>
        <taxon>Deinococcus</taxon>
    </lineage>
</organism>
<dbReference type="GO" id="GO:0046656">
    <property type="term" value="P:folic acid biosynthetic process"/>
    <property type="evidence" value="ECO:0007669"/>
    <property type="project" value="UniProtKB-KW"/>
</dbReference>
<dbReference type="InterPro" id="IPR011005">
    <property type="entry name" value="Dihydropteroate_synth-like_sf"/>
</dbReference>
<comment type="caution">
    <text evidence="11">The sequence shown here is derived from an EMBL/GenBank/DDBJ whole genome shotgun (WGS) entry which is preliminary data.</text>
</comment>
<accession>A0A7W8GJC5</accession>
<dbReference type="Proteomes" id="UP000525389">
    <property type="component" value="Unassembled WGS sequence"/>
</dbReference>
<dbReference type="Pfam" id="PF00809">
    <property type="entry name" value="Pterin_bind"/>
    <property type="match status" value="1"/>
</dbReference>
<dbReference type="PANTHER" id="PTHR20941">
    <property type="entry name" value="FOLATE SYNTHESIS PROTEINS"/>
    <property type="match status" value="1"/>
</dbReference>
<dbReference type="PANTHER" id="PTHR20941:SF1">
    <property type="entry name" value="FOLIC ACID SYNTHESIS PROTEIN FOL1"/>
    <property type="match status" value="1"/>
</dbReference>
<evidence type="ECO:0000313" key="11">
    <source>
        <dbReference type="EMBL" id="MBB5236303.1"/>
    </source>
</evidence>
<reference evidence="11 12" key="1">
    <citation type="submission" date="2020-08" db="EMBL/GenBank/DDBJ databases">
        <title>Genomic Encyclopedia of Type Strains, Phase IV (KMG-IV): sequencing the most valuable type-strain genomes for metagenomic binning, comparative biology and taxonomic classification.</title>
        <authorList>
            <person name="Goeker M."/>
        </authorList>
    </citation>
    <scope>NUCLEOTIDE SEQUENCE [LARGE SCALE GENOMIC DNA]</scope>
    <source>
        <strain evidence="11 12">DSM 101791</strain>
    </source>
</reference>